<dbReference type="InterPro" id="IPR001647">
    <property type="entry name" value="HTH_TetR"/>
</dbReference>
<keyword evidence="7" id="KW-1185">Reference proteome</keyword>
<evidence type="ECO:0000256" key="3">
    <source>
        <dbReference type="ARBA" id="ARBA00023163"/>
    </source>
</evidence>
<dbReference type="RefSeq" id="WP_235055770.1">
    <property type="nucleotide sequence ID" value="NZ_JAKFHA010000021.1"/>
</dbReference>
<dbReference type="PANTHER" id="PTHR30055:SF234">
    <property type="entry name" value="HTH-TYPE TRANSCRIPTIONAL REGULATOR BETI"/>
    <property type="match status" value="1"/>
</dbReference>
<dbReference type="Proteomes" id="UP001165378">
    <property type="component" value="Unassembled WGS sequence"/>
</dbReference>
<accession>A0AA41Q4D0</accession>
<proteinExistence type="predicted"/>
<feature type="DNA-binding region" description="H-T-H motif" evidence="4">
    <location>
        <begin position="50"/>
        <end position="69"/>
    </location>
</feature>
<dbReference type="SUPFAM" id="SSF46689">
    <property type="entry name" value="Homeodomain-like"/>
    <property type="match status" value="1"/>
</dbReference>
<name>A0AA41Q4D0_9ACTN</name>
<dbReference type="InterPro" id="IPR050109">
    <property type="entry name" value="HTH-type_TetR-like_transc_reg"/>
</dbReference>
<keyword evidence="2 4" id="KW-0238">DNA-binding</keyword>
<reference evidence="6" key="1">
    <citation type="submission" date="2022-01" db="EMBL/GenBank/DDBJ databases">
        <title>Genome-Based Taxonomic Classification of the Phylum Actinobacteria.</title>
        <authorList>
            <person name="Gao Y."/>
        </authorList>
    </citation>
    <scope>NUCLEOTIDE SEQUENCE</scope>
    <source>
        <strain evidence="6">KLBMP 8922</strain>
    </source>
</reference>
<dbReference type="Pfam" id="PF00440">
    <property type="entry name" value="TetR_N"/>
    <property type="match status" value="1"/>
</dbReference>
<dbReference type="EMBL" id="JAKFHA010000021">
    <property type="protein sequence ID" value="MCF2531101.1"/>
    <property type="molecule type" value="Genomic_DNA"/>
</dbReference>
<evidence type="ECO:0000256" key="4">
    <source>
        <dbReference type="PROSITE-ProRule" id="PRU00335"/>
    </source>
</evidence>
<sequence length="217" mass="24676">MPTPTRRRAGAADPAVPASDLRAQHKQLTRRRLLAAAVDVFEEKGYEAATIDDVVARAGAARATFYLHFSGKADIVAELAARIWRDTESMFVEFGTLPDWSHATIRGWLTRYVDADGNKKALKVFAEHLPHTLREQHLEHQQRFIHALLQPPERWTHFTRPEAKRRAFLLINQLETFMPSWQAGLWGRERSAMLDTLTAVWLGTLEADRTGQENAGR</sequence>
<dbReference type="GO" id="GO:0000976">
    <property type="term" value="F:transcription cis-regulatory region binding"/>
    <property type="evidence" value="ECO:0007669"/>
    <property type="project" value="TreeGrafter"/>
</dbReference>
<dbReference type="Gene3D" id="1.10.357.10">
    <property type="entry name" value="Tetracycline Repressor, domain 2"/>
    <property type="match status" value="1"/>
</dbReference>
<dbReference type="PANTHER" id="PTHR30055">
    <property type="entry name" value="HTH-TYPE TRANSCRIPTIONAL REGULATOR RUTR"/>
    <property type="match status" value="1"/>
</dbReference>
<dbReference type="AlphaFoldDB" id="A0AA41Q4D0"/>
<protein>
    <submittedName>
        <fullName evidence="6">TetR/AcrR family transcriptional regulator</fullName>
    </submittedName>
</protein>
<dbReference type="PROSITE" id="PS01081">
    <property type="entry name" value="HTH_TETR_1"/>
    <property type="match status" value="1"/>
</dbReference>
<evidence type="ECO:0000313" key="6">
    <source>
        <dbReference type="EMBL" id="MCF2531101.1"/>
    </source>
</evidence>
<keyword evidence="1" id="KW-0805">Transcription regulation</keyword>
<keyword evidence="3" id="KW-0804">Transcription</keyword>
<dbReference type="PROSITE" id="PS50977">
    <property type="entry name" value="HTH_TETR_2"/>
    <property type="match status" value="1"/>
</dbReference>
<evidence type="ECO:0000256" key="1">
    <source>
        <dbReference type="ARBA" id="ARBA00023015"/>
    </source>
</evidence>
<dbReference type="GO" id="GO:0003700">
    <property type="term" value="F:DNA-binding transcription factor activity"/>
    <property type="evidence" value="ECO:0007669"/>
    <property type="project" value="TreeGrafter"/>
</dbReference>
<feature type="domain" description="HTH tetR-type" evidence="5">
    <location>
        <begin position="27"/>
        <end position="87"/>
    </location>
</feature>
<dbReference type="InterPro" id="IPR023772">
    <property type="entry name" value="DNA-bd_HTH_TetR-type_CS"/>
</dbReference>
<dbReference type="PRINTS" id="PR00455">
    <property type="entry name" value="HTHTETR"/>
</dbReference>
<gene>
    <name evidence="6" type="ORF">LZ495_28335</name>
</gene>
<evidence type="ECO:0000259" key="5">
    <source>
        <dbReference type="PROSITE" id="PS50977"/>
    </source>
</evidence>
<evidence type="ECO:0000313" key="7">
    <source>
        <dbReference type="Proteomes" id="UP001165378"/>
    </source>
</evidence>
<dbReference type="InterPro" id="IPR009057">
    <property type="entry name" value="Homeodomain-like_sf"/>
</dbReference>
<organism evidence="6 7">
    <name type="scientific">Yinghuangia soli</name>
    <dbReference type="NCBI Taxonomy" id="2908204"/>
    <lineage>
        <taxon>Bacteria</taxon>
        <taxon>Bacillati</taxon>
        <taxon>Actinomycetota</taxon>
        <taxon>Actinomycetes</taxon>
        <taxon>Kitasatosporales</taxon>
        <taxon>Streptomycetaceae</taxon>
        <taxon>Yinghuangia</taxon>
    </lineage>
</organism>
<evidence type="ECO:0000256" key="2">
    <source>
        <dbReference type="ARBA" id="ARBA00023125"/>
    </source>
</evidence>
<comment type="caution">
    <text evidence="6">The sequence shown here is derived from an EMBL/GenBank/DDBJ whole genome shotgun (WGS) entry which is preliminary data.</text>
</comment>